<proteinExistence type="predicted"/>
<evidence type="ECO:0000313" key="2">
    <source>
        <dbReference type="Proteomes" id="UP000410492"/>
    </source>
</evidence>
<dbReference type="PANTHER" id="PTHR46409:SF1">
    <property type="entry name" value="HTH PSQ-TYPE DOMAIN-CONTAINING PROTEIN"/>
    <property type="match status" value="1"/>
</dbReference>
<accession>A0A653BU94</accession>
<dbReference type="EMBL" id="CAACVG010005299">
    <property type="protein sequence ID" value="VEN39155.1"/>
    <property type="molecule type" value="Genomic_DNA"/>
</dbReference>
<name>A0A653BU94_CALMS</name>
<sequence length="133" mass="14896">MTSGETANECNFDNFPCHTQALERCVKVVTKESQDVVGFKNRDGFIRNILISTAVDFAFEVFNEGGTLDASVLPQLVYCCDVNPSIDTLEKMGYVKKHAYCMYTASPVCIYKVFQSSVAAVIWKDKDINIIFN</sequence>
<dbReference type="Proteomes" id="UP000410492">
    <property type="component" value="Unassembled WGS sequence"/>
</dbReference>
<dbReference type="PANTHER" id="PTHR46409">
    <property type="entry name" value="HTH PSQ-TYPE DOMAIN-CONTAINING PROTEIN"/>
    <property type="match status" value="1"/>
</dbReference>
<reference evidence="1 2" key="1">
    <citation type="submission" date="2019-01" db="EMBL/GenBank/DDBJ databases">
        <authorList>
            <person name="Sayadi A."/>
        </authorList>
    </citation>
    <scope>NUCLEOTIDE SEQUENCE [LARGE SCALE GENOMIC DNA]</scope>
</reference>
<keyword evidence="2" id="KW-1185">Reference proteome</keyword>
<evidence type="ECO:0000313" key="1">
    <source>
        <dbReference type="EMBL" id="VEN39155.1"/>
    </source>
</evidence>
<gene>
    <name evidence="1" type="ORF">CALMAC_LOCUS3794</name>
</gene>
<organism evidence="1 2">
    <name type="scientific">Callosobruchus maculatus</name>
    <name type="common">Southern cowpea weevil</name>
    <name type="synonym">Pulse bruchid</name>
    <dbReference type="NCBI Taxonomy" id="64391"/>
    <lineage>
        <taxon>Eukaryota</taxon>
        <taxon>Metazoa</taxon>
        <taxon>Ecdysozoa</taxon>
        <taxon>Arthropoda</taxon>
        <taxon>Hexapoda</taxon>
        <taxon>Insecta</taxon>
        <taxon>Pterygota</taxon>
        <taxon>Neoptera</taxon>
        <taxon>Endopterygota</taxon>
        <taxon>Coleoptera</taxon>
        <taxon>Polyphaga</taxon>
        <taxon>Cucujiformia</taxon>
        <taxon>Chrysomeloidea</taxon>
        <taxon>Chrysomelidae</taxon>
        <taxon>Bruchinae</taxon>
        <taxon>Bruchini</taxon>
        <taxon>Callosobruchus</taxon>
    </lineage>
</organism>
<dbReference type="OrthoDB" id="26525at2759"/>
<dbReference type="AlphaFoldDB" id="A0A653BU94"/>
<protein>
    <submittedName>
        <fullName evidence="1">Uncharacterized protein</fullName>
    </submittedName>
</protein>